<dbReference type="RefSeq" id="WP_015683078.1">
    <property type="nucleotide sequence ID" value="NZ_AOGZ02000018.1"/>
</dbReference>
<dbReference type="STRING" id="1218599.LEP1GSC195_0934"/>
<dbReference type="Proteomes" id="UP000013984">
    <property type="component" value="Unassembled WGS sequence"/>
</dbReference>
<evidence type="ECO:0000313" key="2">
    <source>
        <dbReference type="Proteomes" id="UP000013984"/>
    </source>
</evidence>
<evidence type="ECO:0000313" key="1">
    <source>
        <dbReference type="EMBL" id="EOQ94825.1"/>
    </source>
</evidence>
<name>R9A3L7_9LEPT</name>
<dbReference type="Gene3D" id="3.30.2310.20">
    <property type="entry name" value="RelE-like"/>
    <property type="match status" value="1"/>
</dbReference>
<dbReference type="AlphaFoldDB" id="R9A3L7"/>
<dbReference type="InterPro" id="IPR035093">
    <property type="entry name" value="RelE/ParE_toxin_dom_sf"/>
</dbReference>
<dbReference type="EMBL" id="AOGZ02000018">
    <property type="protein sequence ID" value="EOQ94825.1"/>
    <property type="molecule type" value="Genomic_DNA"/>
</dbReference>
<gene>
    <name evidence="1" type="ORF">LEP1GSC195_0934</name>
</gene>
<comment type="caution">
    <text evidence="1">The sequence shown here is derived from an EMBL/GenBank/DDBJ whole genome shotgun (WGS) entry which is preliminary data.</text>
</comment>
<dbReference type="Pfam" id="PF15781">
    <property type="entry name" value="ParE-like_toxin"/>
    <property type="match status" value="1"/>
</dbReference>
<protein>
    <submittedName>
        <fullName evidence="1">Toxin-antitoxin system, toxin component, RelE family</fullName>
    </submittedName>
</protein>
<accession>R9A3L7</accession>
<reference evidence="1" key="1">
    <citation type="submission" date="2013-04" db="EMBL/GenBank/DDBJ databases">
        <authorList>
            <person name="Harkins D.M."/>
            <person name="Durkin A.S."/>
            <person name="Brinkac L.M."/>
            <person name="Haft D.H."/>
            <person name="Selengut J.D."/>
            <person name="Sanka R."/>
            <person name="DePew J."/>
            <person name="Purushe J."/>
            <person name="Galloway R.L."/>
            <person name="Vinetz J.M."/>
            <person name="Sutton G.G."/>
            <person name="Nierman W.C."/>
            <person name="Fouts D.E."/>
        </authorList>
    </citation>
    <scope>NUCLEOTIDE SEQUENCE [LARGE SCALE GENOMIC DNA]</scope>
    <source>
        <strain evidence="1">CDC</strain>
    </source>
</reference>
<dbReference type="SUPFAM" id="SSF143011">
    <property type="entry name" value="RelE-like"/>
    <property type="match status" value="1"/>
</dbReference>
<organism evidence="1 2">
    <name type="scientific">Leptospira wolbachii serovar Codice str. CDC</name>
    <dbReference type="NCBI Taxonomy" id="1218599"/>
    <lineage>
        <taxon>Bacteria</taxon>
        <taxon>Pseudomonadati</taxon>
        <taxon>Spirochaetota</taxon>
        <taxon>Spirochaetia</taxon>
        <taxon>Leptospirales</taxon>
        <taxon>Leptospiraceae</taxon>
        <taxon>Leptospira</taxon>
    </lineage>
</organism>
<proteinExistence type="predicted"/>
<sequence>MYVAKFDRNQPAKFIKKADPYIKKNIKAEIDRLIENPTIADVLVGDLIGYSSHHFKIHKTEYRIIFFLDENLKELLITYVGPRENAYDVMKNSM</sequence>
<dbReference type="OrthoDB" id="82378at2"/>
<keyword evidence="2" id="KW-1185">Reference proteome</keyword>
<dbReference type="InterPro" id="IPR031552">
    <property type="entry name" value="ParE-like_toxin"/>
</dbReference>